<dbReference type="InterPro" id="IPR036390">
    <property type="entry name" value="WH_DNA-bd_sf"/>
</dbReference>
<comment type="caution">
    <text evidence="5">The sequence shown here is derived from an EMBL/GenBank/DDBJ whole genome shotgun (WGS) entry which is preliminary data.</text>
</comment>
<evidence type="ECO:0000313" key="6">
    <source>
        <dbReference type="Proteomes" id="UP001519863"/>
    </source>
</evidence>
<dbReference type="Pfam" id="PF13404">
    <property type="entry name" value="HTH_AsnC-type"/>
    <property type="match status" value="1"/>
</dbReference>
<reference evidence="5 6" key="1">
    <citation type="journal article" date="2013" name="Antonie Van Leeuwenhoek">
        <title>Actinoplanes hulinensis sp. nov., a novel actinomycete isolated from soybean root (Glycine max (L.) Merr).</title>
        <authorList>
            <person name="Shen Y."/>
            <person name="Liu C."/>
            <person name="Wang X."/>
            <person name="Zhao J."/>
            <person name="Jia F."/>
            <person name="Zhang Y."/>
            <person name="Wang L."/>
            <person name="Yang D."/>
            <person name="Xiang W."/>
        </authorList>
    </citation>
    <scope>NUCLEOTIDE SEQUENCE [LARGE SCALE GENOMIC DNA]</scope>
    <source>
        <strain evidence="5 6">NEAU-M9</strain>
    </source>
</reference>
<feature type="domain" description="HTH asnC-type" evidence="4">
    <location>
        <begin position="29"/>
        <end position="92"/>
    </location>
</feature>
<keyword evidence="3" id="KW-0804">Transcription</keyword>
<dbReference type="Gene3D" id="1.10.10.10">
    <property type="entry name" value="Winged helix-like DNA-binding domain superfamily/Winged helix DNA-binding domain"/>
    <property type="match status" value="1"/>
</dbReference>
<organism evidence="5 6">
    <name type="scientific">Actinoplanes hulinensis</name>
    <dbReference type="NCBI Taxonomy" id="1144547"/>
    <lineage>
        <taxon>Bacteria</taxon>
        <taxon>Bacillati</taxon>
        <taxon>Actinomycetota</taxon>
        <taxon>Actinomycetes</taxon>
        <taxon>Micromonosporales</taxon>
        <taxon>Micromonosporaceae</taxon>
        <taxon>Actinoplanes</taxon>
    </lineage>
</organism>
<dbReference type="InterPro" id="IPR019887">
    <property type="entry name" value="Tscrpt_reg_AsnC/Lrp_C"/>
</dbReference>
<dbReference type="InterPro" id="IPR036388">
    <property type="entry name" value="WH-like_DNA-bd_sf"/>
</dbReference>
<dbReference type="InterPro" id="IPR011008">
    <property type="entry name" value="Dimeric_a/b-barrel"/>
</dbReference>
<keyword evidence="6" id="KW-1185">Reference proteome</keyword>
<evidence type="ECO:0000256" key="3">
    <source>
        <dbReference type="ARBA" id="ARBA00023163"/>
    </source>
</evidence>
<dbReference type="PANTHER" id="PTHR30154:SF53">
    <property type="entry name" value="HTH-TYPE TRANSCRIPTIONAL REGULATOR LRPC"/>
    <property type="match status" value="1"/>
</dbReference>
<dbReference type="SUPFAM" id="SSF46785">
    <property type="entry name" value="Winged helix' DNA-binding domain"/>
    <property type="match status" value="1"/>
</dbReference>
<gene>
    <name evidence="5" type="ORF">KZ829_06555</name>
</gene>
<dbReference type="SMART" id="SM00344">
    <property type="entry name" value="HTH_ASNC"/>
    <property type="match status" value="1"/>
</dbReference>
<dbReference type="InterPro" id="IPR019888">
    <property type="entry name" value="Tscrpt_reg_AsnC-like"/>
</dbReference>
<keyword evidence="2" id="KW-0238">DNA-binding</keyword>
<dbReference type="Pfam" id="PF01037">
    <property type="entry name" value="AsnC_trans_reg"/>
    <property type="match status" value="1"/>
</dbReference>
<protein>
    <submittedName>
        <fullName evidence="5">Lrp/AsnC family transcriptional regulator</fullName>
    </submittedName>
</protein>
<dbReference type="PRINTS" id="PR00033">
    <property type="entry name" value="HTHASNC"/>
</dbReference>
<dbReference type="SUPFAM" id="SSF54909">
    <property type="entry name" value="Dimeric alpha+beta barrel"/>
    <property type="match status" value="1"/>
</dbReference>
<dbReference type="PANTHER" id="PTHR30154">
    <property type="entry name" value="LEUCINE-RESPONSIVE REGULATORY PROTEIN"/>
    <property type="match status" value="1"/>
</dbReference>
<sequence>MGFRTSFGLKPILSYAVWCHQEIHEWSSVDHIDRALLAKLQEDATQSYAGLGQAVGLSAGAAHERVRKLRERGVIRRTTVEVDPAVVGGGVLAFVMIDSTSWMGDAAEDFAALPEIVEAHIIAGSASVLVKIRTATTELLQDVLRRIYAIDGVSGTQATVVLETFFERPVSPQA</sequence>
<dbReference type="PROSITE" id="PS50956">
    <property type="entry name" value="HTH_ASNC_2"/>
    <property type="match status" value="1"/>
</dbReference>
<keyword evidence="1" id="KW-0805">Transcription regulation</keyword>
<evidence type="ECO:0000313" key="5">
    <source>
        <dbReference type="EMBL" id="MBW6433404.1"/>
    </source>
</evidence>
<evidence type="ECO:0000259" key="4">
    <source>
        <dbReference type="PROSITE" id="PS50956"/>
    </source>
</evidence>
<dbReference type="EMBL" id="JAHXZI010000003">
    <property type="protein sequence ID" value="MBW6433404.1"/>
    <property type="molecule type" value="Genomic_DNA"/>
</dbReference>
<dbReference type="Proteomes" id="UP001519863">
    <property type="component" value="Unassembled WGS sequence"/>
</dbReference>
<name>A0ABS7AZ02_9ACTN</name>
<dbReference type="InterPro" id="IPR000485">
    <property type="entry name" value="AsnC-type_HTH_dom"/>
</dbReference>
<evidence type="ECO:0000256" key="1">
    <source>
        <dbReference type="ARBA" id="ARBA00023015"/>
    </source>
</evidence>
<accession>A0ABS7AZ02</accession>
<proteinExistence type="predicted"/>
<evidence type="ECO:0000256" key="2">
    <source>
        <dbReference type="ARBA" id="ARBA00023125"/>
    </source>
</evidence>
<dbReference type="Gene3D" id="3.30.70.920">
    <property type="match status" value="1"/>
</dbReference>